<evidence type="ECO:0000313" key="4">
    <source>
        <dbReference type="EMBL" id="PHJ34946.1"/>
    </source>
</evidence>
<keyword evidence="4" id="KW-0449">Lipoprotein</keyword>
<evidence type="ECO:0000259" key="3">
    <source>
        <dbReference type="PROSITE" id="PS51782"/>
    </source>
</evidence>
<dbReference type="SUPFAM" id="SSF51261">
    <property type="entry name" value="Duplicated hybrid motif"/>
    <property type="match status" value="1"/>
</dbReference>
<dbReference type="GO" id="GO:0004222">
    <property type="term" value="F:metalloendopeptidase activity"/>
    <property type="evidence" value="ECO:0007669"/>
    <property type="project" value="TreeGrafter"/>
</dbReference>
<dbReference type="PROSITE" id="PS51782">
    <property type="entry name" value="LYSM"/>
    <property type="match status" value="1"/>
</dbReference>
<dbReference type="InterPro" id="IPR011055">
    <property type="entry name" value="Dup_hybrid_motif"/>
</dbReference>
<sequence>MRRRFYYRNAAANRFDRLSGHGGDGGLLAYGLTVFQIPSGFALEKNAHFYYDIPHSGYISEHEGYLMLKQTTLLAACTAVAALLGGCATQQPAPVIAGNSGMQTVSSAPVYNPYGATPYNAAPAANDAPYVPPVQTAPVYSPPAYVPPSAPAVSGTYVPSYAPVDINAATHTIVRGDTVYNISKRYHISQDDFRAWNGMTDNTLSIGQIVKVKPAGYAAPKTAAVESRPAVPAAAQTPVKPAAQPPVQSAPQPAAPAAENKAVPAPAPAPQSPAASPSGTRSVGGIVWQRPTQGKVVADFGGGNKGVDIAGNAGQPVLAAADGKVVYAGSGLREYGNLVIIQHNSSFLTAYGHNQKLLVGEGQQVKRGQQVALMGNTDASRTQLHFEVRQNGKPVNPNSYIAF</sequence>
<dbReference type="FunFam" id="3.10.350.10:FF:000032">
    <property type="entry name" value="Putative lipoprotein NlpD"/>
    <property type="match status" value="1"/>
</dbReference>
<comment type="caution">
    <text evidence="4">The sequence shown here is derived from an EMBL/GenBank/DDBJ whole genome shotgun (WGS) entry which is preliminary data.</text>
</comment>
<dbReference type="AlphaFoldDB" id="A0AA44ZGC5"/>
<dbReference type="CDD" id="cd00118">
    <property type="entry name" value="LysM"/>
    <property type="match status" value="1"/>
</dbReference>
<reference evidence="4 5" key="1">
    <citation type="submission" date="2013-08" db="EMBL/GenBank/DDBJ databases">
        <authorList>
            <person name="Trees D."/>
        </authorList>
    </citation>
    <scope>NUCLEOTIDE SEQUENCE [LARGE SCALE GENOMIC DNA]</scope>
    <source>
        <strain evidence="4 5">3502</strain>
    </source>
</reference>
<feature type="compositionally biased region" description="Low complexity" evidence="2">
    <location>
        <begin position="229"/>
        <end position="264"/>
    </location>
</feature>
<feature type="region of interest" description="Disordered" evidence="2">
    <location>
        <begin position="223"/>
        <end position="285"/>
    </location>
</feature>
<dbReference type="Pfam" id="PF01551">
    <property type="entry name" value="Peptidase_M23"/>
    <property type="match status" value="1"/>
</dbReference>
<dbReference type="EMBL" id="AVBE01000002">
    <property type="protein sequence ID" value="PHJ34946.1"/>
    <property type="molecule type" value="Genomic_DNA"/>
</dbReference>
<proteinExistence type="inferred from homology"/>
<comment type="similarity">
    <text evidence="1">Belongs to the E.coli NlpD/Haemophilus LppB family.</text>
</comment>
<dbReference type="Gene3D" id="2.70.70.10">
    <property type="entry name" value="Glucose Permease (Domain IIA)"/>
    <property type="match status" value="1"/>
</dbReference>
<dbReference type="PANTHER" id="PTHR21666">
    <property type="entry name" value="PEPTIDASE-RELATED"/>
    <property type="match status" value="1"/>
</dbReference>
<gene>
    <name evidence="4" type="ORF">N776_05805</name>
</gene>
<dbReference type="InterPro" id="IPR016047">
    <property type="entry name" value="M23ase_b-sheet_dom"/>
</dbReference>
<dbReference type="CDD" id="cd12797">
    <property type="entry name" value="M23_peptidase"/>
    <property type="match status" value="1"/>
</dbReference>
<dbReference type="Proteomes" id="UP000223296">
    <property type="component" value="Unassembled WGS sequence"/>
</dbReference>
<dbReference type="Gene3D" id="3.10.350.10">
    <property type="entry name" value="LysM domain"/>
    <property type="match status" value="1"/>
</dbReference>
<evidence type="ECO:0000256" key="1">
    <source>
        <dbReference type="ARBA" id="ARBA00038420"/>
    </source>
</evidence>
<dbReference type="PANTHER" id="PTHR21666:SF263">
    <property type="entry name" value="MUREIN HYDROLASE ACTIVATOR NLPD"/>
    <property type="match status" value="1"/>
</dbReference>
<protein>
    <submittedName>
        <fullName evidence="4">Lipoprotein NlpD</fullName>
    </submittedName>
</protein>
<dbReference type="InterPro" id="IPR036779">
    <property type="entry name" value="LysM_dom_sf"/>
</dbReference>
<dbReference type="SMART" id="SM00257">
    <property type="entry name" value="LysM"/>
    <property type="match status" value="1"/>
</dbReference>
<organism evidence="4 5">
    <name type="scientific">Neisseria gonorrhoeae 3502</name>
    <dbReference type="NCBI Taxonomy" id="1193404"/>
    <lineage>
        <taxon>Bacteria</taxon>
        <taxon>Pseudomonadati</taxon>
        <taxon>Pseudomonadota</taxon>
        <taxon>Betaproteobacteria</taxon>
        <taxon>Neisseriales</taxon>
        <taxon>Neisseriaceae</taxon>
        <taxon>Neisseria</taxon>
    </lineage>
</organism>
<accession>A0AA44ZGC5</accession>
<dbReference type="InterPro" id="IPR050570">
    <property type="entry name" value="Cell_wall_metabolism_enzyme"/>
</dbReference>
<evidence type="ECO:0000256" key="2">
    <source>
        <dbReference type="SAM" id="MobiDB-lite"/>
    </source>
</evidence>
<dbReference type="SUPFAM" id="SSF54106">
    <property type="entry name" value="LysM domain"/>
    <property type="match status" value="1"/>
</dbReference>
<evidence type="ECO:0000313" key="5">
    <source>
        <dbReference type="Proteomes" id="UP000223296"/>
    </source>
</evidence>
<dbReference type="Pfam" id="PF01476">
    <property type="entry name" value="LysM"/>
    <property type="match status" value="1"/>
</dbReference>
<feature type="domain" description="LysM" evidence="3">
    <location>
        <begin position="169"/>
        <end position="212"/>
    </location>
</feature>
<dbReference type="InterPro" id="IPR018392">
    <property type="entry name" value="LysM"/>
</dbReference>
<name>A0AA44ZGC5_NEIGO</name>